<evidence type="ECO:0000256" key="1">
    <source>
        <dbReference type="ARBA" id="ARBA00004123"/>
    </source>
</evidence>
<evidence type="ECO:0000313" key="6">
    <source>
        <dbReference type="Proteomes" id="UP000485058"/>
    </source>
</evidence>
<keyword evidence="6" id="KW-1185">Reference proteome</keyword>
<proteinExistence type="predicted"/>
<organism evidence="5 6">
    <name type="scientific">Haematococcus lacustris</name>
    <name type="common">Green alga</name>
    <name type="synonym">Haematococcus pluvialis</name>
    <dbReference type="NCBI Taxonomy" id="44745"/>
    <lineage>
        <taxon>Eukaryota</taxon>
        <taxon>Viridiplantae</taxon>
        <taxon>Chlorophyta</taxon>
        <taxon>core chlorophytes</taxon>
        <taxon>Chlorophyceae</taxon>
        <taxon>CS clade</taxon>
        <taxon>Chlamydomonadales</taxon>
        <taxon>Haematococcaceae</taxon>
        <taxon>Haematococcus</taxon>
    </lineage>
</organism>
<dbReference type="AlphaFoldDB" id="A0A6A0ADX0"/>
<evidence type="ECO:0000256" key="2">
    <source>
        <dbReference type="ARBA" id="ARBA00023242"/>
    </source>
</evidence>
<evidence type="ECO:0000313" key="5">
    <source>
        <dbReference type="EMBL" id="GFH30294.1"/>
    </source>
</evidence>
<feature type="non-terminal residue" evidence="5">
    <location>
        <position position="1"/>
    </location>
</feature>
<dbReference type="Proteomes" id="UP000485058">
    <property type="component" value="Unassembled WGS sequence"/>
</dbReference>
<keyword evidence="2" id="KW-0539">Nucleus</keyword>
<evidence type="ECO:0000256" key="3">
    <source>
        <dbReference type="SAM" id="MobiDB-lite"/>
    </source>
</evidence>
<feature type="non-terminal residue" evidence="5">
    <location>
        <position position="89"/>
    </location>
</feature>
<dbReference type="InterPro" id="IPR019331">
    <property type="entry name" value="FAM192A/Fyv6_N"/>
</dbReference>
<name>A0A6A0ADX0_HAELA</name>
<sequence>CLPAGKNRPLDAEELDFLDNLAEAEAVRLRAQQAEEAAELAEFRQGRAQQQAEGEQLAGPPGVTAAAGPEADPVLPQPHQEHSAAAATK</sequence>
<dbReference type="EMBL" id="BLLF01004815">
    <property type="protein sequence ID" value="GFH30294.1"/>
    <property type="molecule type" value="Genomic_DNA"/>
</dbReference>
<comment type="subcellular location">
    <subcellularLocation>
        <location evidence="1">Nucleus</location>
    </subcellularLocation>
</comment>
<comment type="caution">
    <text evidence="5">The sequence shown here is derived from an EMBL/GenBank/DDBJ whole genome shotgun (WGS) entry which is preliminary data.</text>
</comment>
<protein>
    <recommendedName>
        <fullName evidence="4">FAM192A/Fyv6 N-terminal domain-containing protein</fullName>
    </recommendedName>
</protein>
<evidence type="ECO:0000259" key="4">
    <source>
        <dbReference type="Pfam" id="PF10187"/>
    </source>
</evidence>
<reference evidence="5 6" key="1">
    <citation type="submission" date="2020-02" db="EMBL/GenBank/DDBJ databases">
        <title>Draft genome sequence of Haematococcus lacustris strain NIES-144.</title>
        <authorList>
            <person name="Morimoto D."/>
            <person name="Nakagawa S."/>
            <person name="Yoshida T."/>
            <person name="Sawayama S."/>
        </authorList>
    </citation>
    <scope>NUCLEOTIDE SEQUENCE [LARGE SCALE GENOMIC DNA]</scope>
    <source>
        <strain evidence="5 6">NIES-144</strain>
    </source>
</reference>
<feature type="domain" description="FAM192A/Fyv6 N-terminal" evidence="4">
    <location>
        <begin position="8"/>
        <end position="44"/>
    </location>
</feature>
<gene>
    <name evidence="5" type="ORF">HaLaN_29119</name>
</gene>
<dbReference type="GO" id="GO:0005634">
    <property type="term" value="C:nucleus"/>
    <property type="evidence" value="ECO:0007669"/>
    <property type="project" value="UniProtKB-SubCell"/>
</dbReference>
<feature type="compositionally biased region" description="Low complexity" evidence="3">
    <location>
        <begin position="46"/>
        <end position="71"/>
    </location>
</feature>
<feature type="region of interest" description="Disordered" evidence="3">
    <location>
        <begin position="40"/>
        <end position="89"/>
    </location>
</feature>
<dbReference type="Pfam" id="PF10187">
    <property type="entry name" value="FAM192A_Fyv6_N"/>
    <property type="match status" value="1"/>
</dbReference>
<accession>A0A6A0ADX0</accession>